<dbReference type="EC" id="3.1.-.-" evidence="7"/>
<evidence type="ECO:0000259" key="10">
    <source>
        <dbReference type="PROSITE" id="PS50828"/>
    </source>
</evidence>
<dbReference type="InterPro" id="IPR036187">
    <property type="entry name" value="DNA_mismatch_repair_MutS_sf"/>
</dbReference>
<dbReference type="SUPFAM" id="SSF52540">
    <property type="entry name" value="P-loop containing nucleoside triphosphate hydrolases"/>
    <property type="match status" value="1"/>
</dbReference>
<dbReference type="InterPro" id="IPR007696">
    <property type="entry name" value="DNA_mismatch_repair_MutS_core"/>
</dbReference>
<keyword evidence="5 7" id="KW-0694">RNA-binding</keyword>
<dbReference type="InterPro" id="IPR027417">
    <property type="entry name" value="P-loop_NTPase"/>
</dbReference>
<dbReference type="InterPro" id="IPR046893">
    <property type="entry name" value="MSSS"/>
</dbReference>
<evidence type="ECO:0000256" key="1">
    <source>
        <dbReference type="ARBA" id="ARBA00022730"/>
    </source>
</evidence>
<gene>
    <name evidence="7" type="primary">mutS2</name>
    <name evidence="7" type="synonym">rqcU</name>
    <name evidence="11" type="ORF">KKP3000_000871</name>
</gene>
<dbReference type="NCBIfam" id="TIGR01069">
    <property type="entry name" value="mutS2"/>
    <property type="match status" value="1"/>
</dbReference>
<keyword evidence="8" id="KW-0175">Coiled coil</keyword>
<keyword evidence="2 7" id="KW-0547">Nucleotide-binding</keyword>
<organism evidence="11 12">
    <name type="scientific">Alicyclobacillus fastidiosus</name>
    <dbReference type="NCBI Taxonomy" id="392011"/>
    <lineage>
        <taxon>Bacteria</taxon>
        <taxon>Bacillati</taxon>
        <taxon>Bacillota</taxon>
        <taxon>Bacilli</taxon>
        <taxon>Bacillales</taxon>
        <taxon>Alicyclobacillaceae</taxon>
        <taxon>Alicyclobacillus</taxon>
    </lineage>
</organism>
<dbReference type="PANTHER" id="PTHR48466:SF2">
    <property type="entry name" value="OS10G0509000 PROTEIN"/>
    <property type="match status" value="1"/>
</dbReference>
<dbReference type="InterPro" id="IPR005747">
    <property type="entry name" value="MutS2"/>
</dbReference>
<comment type="subunit">
    <text evidence="7">Homodimer. Binds to stalled ribosomes, contacting rRNA.</text>
</comment>
<dbReference type="Proteomes" id="UP001579974">
    <property type="component" value="Unassembled WGS sequence"/>
</dbReference>
<dbReference type="HAMAP" id="MF_00092">
    <property type="entry name" value="MutS2"/>
    <property type="match status" value="1"/>
</dbReference>
<comment type="similarity">
    <text evidence="7">Belongs to the DNA mismatch repair MutS family. MutS2 subfamily.</text>
</comment>
<keyword evidence="1 7" id="KW-0699">rRNA-binding</keyword>
<dbReference type="GO" id="GO:0004519">
    <property type="term" value="F:endonuclease activity"/>
    <property type="evidence" value="ECO:0007669"/>
    <property type="project" value="UniProtKB-KW"/>
</dbReference>
<evidence type="ECO:0000313" key="11">
    <source>
        <dbReference type="EMBL" id="MFB5192078.1"/>
    </source>
</evidence>
<dbReference type="SMART" id="SM00463">
    <property type="entry name" value="SMR"/>
    <property type="match status" value="1"/>
</dbReference>
<dbReference type="Pfam" id="PF00488">
    <property type="entry name" value="MutS_V"/>
    <property type="match status" value="1"/>
</dbReference>
<feature type="domain" description="Smr" evidence="10">
    <location>
        <begin position="702"/>
        <end position="777"/>
    </location>
</feature>
<evidence type="ECO:0000313" key="12">
    <source>
        <dbReference type="Proteomes" id="UP001579974"/>
    </source>
</evidence>
<keyword evidence="12" id="KW-1185">Reference proteome</keyword>
<evidence type="ECO:0000256" key="6">
    <source>
        <dbReference type="ARBA" id="ARBA00023125"/>
    </source>
</evidence>
<dbReference type="PIRSF" id="PIRSF005814">
    <property type="entry name" value="MutS_YshD"/>
    <property type="match status" value="1"/>
</dbReference>
<comment type="function">
    <text evidence="7">Endonuclease that is involved in the suppression of homologous recombination and thus may have a key role in the control of bacterial genetic diversity.</text>
</comment>
<dbReference type="Pfam" id="PF20297">
    <property type="entry name" value="MSSS"/>
    <property type="match status" value="1"/>
</dbReference>
<dbReference type="SUPFAM" id="SSF160443">
    <property type="entry name" value="SMR domain-like"/>
    <property type="match status" value="1"/>
</dbReference>
<evidence type="ECO:0000256" key="5">
    <source>
        <dbReference type="ARBA" id="ARBA00022884"/>
    </source>
</evidence>
<dbReference type="InterPro" id="IPR045076">
    <property type="entry name" value="MutS"/>
</dbReference>
<comment type="caution">
    <text evidence="11">The sequence shown here is derived from an EMBL/GenBank/DDBJ whole genome shotgun (WGS) entry which is preliminary data.</text>
</comment>
<feature type="coiled-coil region" evidence="8">
    <location>
        <begin position="514"/>
        <end position="595"/>
    </location>
</feature>
<dbReference type="InterPro" id="IPR002625">
    <property type="entry name" value="Smr_dom"/>
</dbReference>
<evidence type="ECO:0000256" key="2">
    <source>
        <dbReference type="ARBA" id="ARBA00022741"/>
    </source>
</evidence>
<comment type="function">
    <text evidence="7">Acts as a ribosome collision sensor, splitting the ribosome into its 2 subunits. Detects stalled/collided 70S ribosomes which it binds and splits by an ATP-hydrolysis driven conformational change. Acts upstream of the ribosome quality control system (RQC), a ribosome-associated complex that mediates the extraction of incompletely synthesized nascent chains from stalled ribosomes and their subsequent degradation. Probably generates substrates for RQC.</text>
</comment>
<evidence type="ECO:0000256" key="3">
    <source>
        <dbReference type="ARBA" id="ARBA00022801"/>
    </source>
</evidence>
<keyword evidence="4 7" id="KW-0067">ATP-binding</keyword>
<protein>
    <recommendedName>
        <fullName evidence="7">Endonuclease MutS2</fullName>
        <ecNumber evidence="7">3.1.-.-</ecNumber>
    </recommendedName>
    <alternativeName>
        <fullName evidence="7">Ribosome-associated protein quality control-upstream factor</fullName>
        <shortName evidence="7">RQC-upstream factor</shortName>
        <shortName evidence="7">RqcU</shortName>
        <ecNumber evidence="7">3.6.4.-</ecNumber>
    </alternativeName>
</protein>
<dbReference type="PROSITE" id="PS00486">
    <property type="entry name" value="DNA_MISMATCH_REPAIR_2"/>
    <property type="match status" value="1"/>
</dbReference>
<feature type="binding site" evidence="7">
    <location>
        <begin position="330"/>
        <end position="337"/>
    </location>
    <ligand>
        <name>ATP</name>
        <dbReference type="ChEBI" id="CHEBI:30616"/>
    </ligand>
</feature>
<dbReference type="PROSITE" id="PS50828">
    <property type="entry name" value="SMR"/>
    <property type="match status" value="1"/>
</dbReference>
<evidence type="ECO:0000256" key="9">
    <source>
        <dbReference type="SAM" id="MobiDB-lite"/>
    </source>
</evidence>
<reference evidence="11 12" key="1">
    <citation type="journal article" date="2024" name="Int. J. Mol. Sci.">
        <title>Exploration of Alicyclobacillus spp. Genome in Search of Antibiotic Resistance.</title>
        <authorList>
            <person name="Bucka-Kolendo J."/>
            <person name="Kiousi D.E."/>
            <person name="Dekowska A."/>
            <person name="Mikolajczuk-Szczyrba A."/>
            <person name="Karadedos D.M."/>
            <person name="Michael P."/>
            <person name="Galanis A."/>
            <person name="Sokolowska B."/>
        </authorList>
    </citation>
    <scope>NUCLEOTIDE SEQUENCE [LARGE SCALE GENOMIC DNA]</scope>
    <source>
        <strain evidence="11 12">KKP 3000</strain>
    </source>
</reference>
<proteinExistence type="inferred from homology"/>
<dbReference type="CDD" id="cd03280">
    <property type="entry name" value="ABC_MutS2"/>
    <property type="match status" value="1"/>
</dbReference>
<accession>A0ABV5AIV1</accession>
<keyword evidence="3 7" id="KW-0378">Hydrolase</keyword>
<dbReference type="SMART" id="SM00534">
    <property type="entry name" value="MUTSac"/>
    <property type="match status" value="1"/>
</dbReference>
<name>A0ABV5AIV1_9BACL</name>
<dbReference type="SMART" id="SM00533">
    <property type="entry name" value="MUTSd"/>
    <property type="match status" value="1"/>
</dbReference>
<dbReference type="SUPFAM" id="SSF48334">
    <property type="entry name" value="DNA repair protein MutS, domain III"/>
    <property type="match status" value="1"/>
</dbReference>
<dbReference type="Gene3D" id="3.30.1370.110">
    <property type="match status" value="1"/>
</dbReference>
<dbReference type="PANTHER" id="PTHR48466">
    <property type="entry name" value="OS10G0509000 PROTEIN-RELATED"/>
    <property type="match status" value="1"/>
</dbReference>
<keyword evidence="6 7" id="KW-0238">DNA-binding</keyword>
<evidence type="ECO:0000256" key="7">
    <source>
        <dbReference type="HAMAP-Rule" id="MF_00092"/>
    </source>
</evidence>
<dbReference type="Gene3D" id="3.40.50.300">
    <property type="entry name" value="P-loop containing nucleotide triphosphate hydrolases"/>
    <property type="match status" value="1"/>
</dbReference>
<dbReference type="Pfam" id="PF01713">
    <property type="entry name" value="Smr"/>
    <property type="match status" value="1"/>
</dbReference>
<dbReference type="EC" id="3.6.4.-" evidence="7"/>
<sequence>MLERSLRALEFEYIQEQIAQFAMSSLGKSAALQMQPFANQAEAESELGAVDECLRCILRAGAPPFGGITDITSDLRRAQVGGTLSADRLLAVAQLIHGGRAFRQYVERSTELIELVHLPRLLERMVDARRTEQEIRSAIDDDGQVLDNASPTLHRLRGERRRAEGEVKTVLDRLLRSNQKLLQEPIVAMRGSYFCLAVRVEHKNQIRGIVRDVSSSGSTVYIEPQAVVDISNKVREIELLEEREIERILLELSQVVAAVAEELRVNVDVLQTVDRWFAKAAYAKATGAKRPTLTDGVWRLYGARHPQLNRDAVPVHVTLGESFRLLIVTGPNTGGKTVTLKTIGLLTLMAMSGCFLPTERESEIGFCSDIFVDIGDEQSIEQSLSTFSSHMKNIIQMLSNVRRDSLVLLDELGAGTDPAEGSALAIAILNRLSAVGCRVIATTHYAELKGYAFQNDAAMNASMEFDVESLRPTYRLLVGVPGRSNALAIASRLGLPQDILDEARVHVAETDVHVEALIGKLEEARREAELAQREAEEEREATERLRRAWEEKSQRLDADAEAVRTRARTEATALVERAQQESEKIIQELRSMRTTAGVKDHHLVELRKSLEGLVPEQQPARRGKSAKSKPKLTVGSRVRVISLGQKGDIVDVSSDGSAATVQLGLMRMKVGAGDLEVLQEKREEQTVRHTRQGMAKDIRMELDVRGETAEDALLRIDKYLDDAVVTGLARVVIIHGKGTGALRNAIRRHLQHHPQVKSSVPGSQGEGGDGATVVTVRV</sequence>
<evidence type="ECO:0000256" key="4">
    <source>
        <dbReference type="ARBA" id="ARBA00022840"/>
    </source>
</evidence>
<dbReference type="EMBL" id="JBDXSU010000016">
    <property type="protein sequence ID" value="MFB5192078.1"/>
    <property type="molecule type" value="Genomic_DNA"/>
</dbReference>
<keyword evidence="7 11" id="KW-0255">Endonuclease</keyword>
<evidence type="ECO:0000256" key="8">
    <source>
        <dbReference type="SAM" id="Coils"/>
    </source>
</evidence>
<dbReference type="InterPro" id="IPR036063">
    <property type="entry name" value="Smr_dom_sf"/>
</dbReference>
<dbReference type="InterPro" id="IPR000432">
    <property type="entry name" value="DNA_mismatch_repair_MutS_C"/>
</dbReference>
<keyword evidence="7" id="KW-0540">Nuclease</keyword>
<feature type="region of interest" description="Disordered" evidence="9">
    <location>
        <begin position="753"/>
        <end position="778"/>
    </location>
</feature>
<dbReference type="RefSeq" id="WP_275476089.1">
    <property type="nucleotide sequence ID" value="NZ_CP162940.1"/>
</dbReference>